<feature type="compositionally biased region" description="Polar residues" evidence="1">
    <location>
        <begin position="333"/>
        <end position="343"/>
    </location>
</feature>
<dbReference type="PANTHER" id="PTHR37402:SF1">
    <property type="entry name" value="GRAM DOMAIN-CONTAINING PROTEIN 4"/>
    <property type="match status" value="1"/>
</dbReference>
<dbReference type="EMBL" id="JAHHUM010002611">
    <property type="protein sequence ID" value="KAK5602554.1"/>
    <property type="molecule type" value="Genomic_DNA"/>
</dbReference>
<dbReference type="Proteomes" id="UP001311232">
    <property type="component" value="Unassembled WGS sequence"/>
</dbReference>
<gene>
    <name evidence="2" type="ORF">CRENBAI_008993</name>
</gene>
<proteinExistence type="predicted"/>
<accession>A0AAV9R178</accession>
<feature type="region of interest" description="Disordered" evidence="1">
    <location>
        <begin position="39"/>
        <end position="73"/>
    </location>
</feature>
<dbReference type="InterPro" id="IPR037847">
    <property type="entry name" value="GRAMDC4"/>
</dbReference>
<dbReference type="AlphaFoldDB" id="A0AAV9R178"/>
<comment type="caution">
    <text evidence="2">The sequence shown here is derived from an EMBL/GenBank/DDBJ whole genome shotgun (WGS) entry which is preliminary data.</text>
</comment>
<name>A0AAV9R178_9TELE</name>
<organism evidence="2 3">
    <name type="scientific">Crenichthys baileyi</name>
    <name type="common">White River springfish</name>
    <dbReference type="NCBI Taxonomy" id="28760"/>
    <lineage>
        <taxon>Eukaryota</taxon>
        <taxon>Metazoa</taxon>
        <taxon>Chordata</taxon>
        <taxon>Craniata</taxon>
        <taxon>Vertebrata</taxon>
        <taxon>Euteleostomi</taxon>
        <taxon>Actinopterygii</taxon>
        <taxon>Neopterygii</taxon>
        <taxon>Teleostei</taxon>
        <taxon>Neoteleostei</taxon>
        <taxon>Acanthomorphata</taxon>
        <taxon>Ovalentaria</taxon>
        <taxon>Atherinomorphae</taxon>
        <taxon>Cyprinodontiformes</taxon>
        <taxon>Goodeidae</taxon>
        <taxon>Crenichthys</taxon>
    </lineage>
</organism>
<dbReference type="GO" id="GO:0034164">
    <property type="term" value="P:negative regulation of toll-like receptor 9 signaling pathway"/>
    <property type="evidence" value="ECO:0007669"/>
    <property type="project" value="TreeGrafter"/>
</dbReference>
<evidence type="ECO:0000313" key="3">
    <source>
        <dbReference type="Proteomes" id="UP001311232"/>
    </source>
</evidence>
<sequence length="435" mass="47186">MKLCYDLRAGVAVRHVKVKPRCAVLTMLKRLDKIRFRGPRTRDDFPDLGESPPASDNECNDEVQPKPRAALRDTEDVLRDPAGSGSPTMAASVQDFQRSESERLSEVKGHLEIALLEKHFLQRKGDAEGVCVRQGIPQAASSLIKPLRKLKVSLENSPYSARFLFFKSSSSSAYPGPGRGGSRLSRDTQTSLSPDTSSSSSGGSPRCSQARRDIVPPACPGLGPGDQRRKLYITLAASVKVAHGRHVCLGFALAHLRSVKERGKHTTVYSGPLEAAKYTLQCVWKSPIPSPLSVPASKQSPTPLYLHCPSSVSSKPPPTTDHHSDKSKAATLPSRSCVSVPGSGQLQRRKDMCKLEDCTFDSFELLYSGAVDRIKSHKSNLNLKMRGKQSGEGSLDYASWSSIRQLDASTRDNGVRGNAADAAVEAQKVLIPETS</sequence>
<feature type="region of interest" description="Disordered" evidence="1">
    <location>
        <begin position="172"/>
        <end position="222"/>
    </location>
</feature>
<dbReference type="GO" id="GO:0006915">
    <property type="term" value="P:apoptotic process"/>
    <property type="evidence" value="ECO:0007669"/>
    <property type="project" value="InterPro"/>
</dbReference>
<feature type="compositionally biased region" description="Low complexity" evidence="1">
    <location>
        <begin position="190"/>
        <end position="205"/>
    </location>
</feature>
<protein>
    <submittedName>
        <fullName evidence="2">Uncharacterized protein</fullName>
    </submittedName>
</protein>
<evidence type="ECO:0000256" key="1">
    <source>
        <dbReference type="SAM" id="MobiDB-lite"/>
    </source>
</evidence>
<keyword evidence="3" id="KW-1185">Reference proteome</keyword>
<dbReference type="PANTHER" id="PTHR37402">
    <property type="entry name" value="GRAM DOMAIN-CONTAINING PROTEIN 4"/>
    <property type="match status" value="1"/>
</dbReference>
<reference evidence="2 3" key="1">
    <citation type="submission" date="2021-06" db="EMBL/GenBank/DDBJ databases">
        <authorList>
            <person name="Palmer J.M."/>
        </authorList>
    </citation>
    <scope>NUCLEOTIDE SEQUENCE [LARGE SCALE GENOMIC DNA]</scope>
    <source>
        <strain evidence="2 3">MEX-2019</strain>
        <tissue evidence="2">Muscle</tissue>
    </source>
</reference>
<evidence type="ECO:0000313" key="2">
    <source>
        <dbReference type="EMBL" id="KAK5602554.1"/>
    </source>
</evidence>
<feature type="region of interest" description="Disordered" evidence="1">
    <location>
        <begin position="305"/>
        <end position="343"/>
    </location>
</feature>